<dbReference type="SUPFAM" id="SSF56925">
    <property type="entry name" value="OMPA-like"/>
    <property type="match status" value="1"/>
</dbReference>
<dbReference type="RefSeq" id="WP_058248811.1">
    <property type="nucleotide sequence ID" value="NZ_CYSE01000007.1"/>
</dbReference>
<proteinExistence type="inferred from homology"/>
<evidence type="ECO:0000256" key="2">
    <source>
        <dbReference type="SAM" id="SignalP"/>
    </source>
</evidence>
<keyword evidence="4" id="KW-1185">Reference proteome</keyword>
<dbReference type="PANTHER" id="PTHR36920:SF1">
    <property type="entry name" value="OUTER MEMBRANE PROTEIN W"/>
    <property type="match status" value="1"/>
</dbReference>
<accession>A0A0P1GHL3</accession>
<dbReference type="InterPro" id="IPR005618">
    <property type="entry name" value="OMPW"/>
</dbReference>
<dbReference type="Proteomes" id="UP000054935">
    <property type="component" value="Unassembled WGS sequence"/>
</dbReference>
<dbReference type="OrthoDB" id="9807574at2"/>
<dbReference type="InterPro" id="IPR011250">
    <property type="entry name" value="OMP/PagP_B-barrel"/>
</dbReference>
<evidence type="ECO:0000313" key="3">
    <source>
        <dbReference type="EMBL" id="CUH81224.1"/>
    </source>
</evidence>
<evidence type="ECO:0000256" key="1">
    <source>
        <dbReference type="ARBA" id="ARBA00009330"/>
    </source>
</evidence>
<feature type="chain" id="PRO_5006063445" evidence="2">
    <location>
        <begin position="25"/>
        <end position="215"/>
    </location>
</feature>
<gene>
    <name evidence="3" type="ORF">TRN7648_03374</name>
</gene>
<keyword evidence="2" id="KW-0732">Signal</keyword>
<organism evidence="3 4">
    <name type="scientific">Tropicibacter naphthalenivorans</name>
    <dbReference type="NCBI Taxonomy" id="441103"/>
    <lineage>
        <taxon>Bacteria</taxon>
        <taxon>Pseudomonadati</taxon>
        <taxon>Pseudomonadota</taxon>
        <taxon>Alphaproteobacteria</taxon>
        <taxon>Rhodobacterales</taxon>
        <taxon>Roseobacteraceae</taxon>
        <taxon>Tropicibacter</taxon>
    </lineage>
</organism>
<dbReference type="GO" id="GO:0019867">
    <property type="term" value="C:outer membrane"/>
    <property type="evidence" value="ECO:0007669"/>
    <property type="project" value="InterPro"/>
</dbReference>
<dbReference type="GO" id="GO:0055085">
    <property type="term" value="P:transmembrane transport"/>
    <property type="evidence" value="ECO:0007669"/>
    <property type="project" value="TreeGrafter"/>
</dbReference>
<dbReference type="EMBL" id="CYSE01000007">
    <property type="protein sequence ID" value="CUH81224.1"/>
    <property type="molecule type" value="Genomic_DNA"/>
</dbReference>
<comment type="similarity">
    <text evidence="1">Belongs to the OmpW/AlkL family.</text>
</comment>
<protein>
    <submittedName>
        <fullName evidence="3">Outer membrane protein W</fullName>
    </submittedName>
</protein>
<sequence>MKTHFSAAAALTALMTCAPMMAQAQDGPWSLRIGLAGIGFDESATVKQNGAVVPGASFTTDNDASVVFSLGYRFSERFSAEATVGIPPTATLNGSGPLAGLTLGEVTYGPATVTGLYHMPLTEGLEAYVGGGVNDTLVFGTEDAALTNFKVDNAWAPVVQAGLSGAIQGTNTDWFVDVKYIPLKTKATGMVGPNTASADITLNPTIITAGIGINF</sequence>
<reference evidence="3 4" key="1">
    <citation type="submission" date="2015-09" db="EMBL/GenBank/DDBJ databases">
        <authorList>
            <consortium name="Swine Surveillance"/>
        </authorList>
    </citation>
    <scope>NUCLEOTIDE SEQUENCE [LARGE SCALE GENOMIC DNA]</scope>
    <source>
        <strain evidence="3 4">CECT 7648</strain>
    </source>
</reference>
<name>A0A0P1GHL3_9RHOB</name>
<dbReference type="Pfam" id="PF03922">
    <property type="entry name" value="OmpW"/>
    <property type="match status" value="1"/>
</dbReference>
<evidence type="ECO:0000313" key="4">
    <source>
        <dbReference type="Proteomes" id="UP000054935"/>
    </source>
</evidence>
<dbReference type="STRING" id="441103.TRN7648_03374"/>
<feature type="signal peptide" evidence="2">
    <location>
        <begin position="1"/>
        <end position="24"/>
    </location>
</feature>
<dbReference type="AlphaFoldDB" id="A0A0P1GHL3"/>
<dbReference type="Gene3D" id="2.40.160.20">
    <property type="match status" value="1"/>
</dbReference>
<dbReference type="PANTHER" id="PTHR36920">
    <property type="match status" value="1"/>
</dbReference>